<sequence length="747" mass="87521">MPGLTQRQVEDEEGKLFAYRERRFEMTARVDISRIKFDKTFKRQMDDRQNILRLERIMDTQGCQRLMKECHVPVLVPRADWEHRVRPRIIDGQLHQLDVDIDYRLRGQDHENLITAARNKLGPGNQWWMVDVYVTEQIPSEELLQKEFVRSLQERFPNDHRPPDGLIYQRIRYYEGYMDGPINRAAANHWWAILERAPRSKKGKYLRTFFKHPTLPEAFDELLPIAGIWEGMRIGLLHKLVAMRCDEPLLCYLNHIKKTFFTLMGDRDDLLAQLDGVTVKLLKSRVPKVSVRDLGFLQDQMSKGELFPDIEDPRDRFDIWERLQNIGYPIPTLETFFKDRLNLEVGRNVLQQLYIPDPQRKVTVDVGLGEQYRTSVPLLTSDRQHMIRGELYEFWRFSFQYGFEMVDHKRLVSRIKAGSQRASRPGLSDRSNMAERRNLWQHLFRLARDKNFNIPFTDELHAQPAELPLLTPCDYPESVEEDLPVDRRYGKPYTDTVEADQFALSQEALEQPWSSSQVTAVFVRRSVFLAFFRYLKPVPDSQFVAGNGPEANNISPTESSTSGNTNSDEMIPSSVIAPQENTVPLLPVFSAQDFDPTFASPVMNIQQPYCFEMKFIFPGEPEKLVQLPNDQSALSIFFEGFARHNFYVYSPDNPARGINERECYSIYFRNPFLRLHAEFLGVDYFETLLYPSTEPEETRLRKRRRTDGLNEIIDAKIWLNQRLNELVQDNGAYQLQIQIPEDEDIEY</sequence>
<accession>A0AAI9X2M2</accession>
<dbReference type="InterPro" id="IPR022198">
    <property type="entry name" value="DUF3723"/>
</dbReference>
<keyword evidence="3" id="KW-1185">Reference proteome</keyword>
<evidence type="ECO:0000313" key="2">
    <source>
        <dbReference type="EMBL" id="KAJ9481228.1"/>
    </source>
</evidence>
<dbReference type="Proteomes" id="UP001227192">
    <property type="component" value="Unassembled WGS sequence"/>
</dbReference>
<dbReference type="AlphaFoldDB" id="A0AAI9X2M2"/>
<feature type="region of interest" description="Disordered" evidence="1">
    <location>
        <begin position="546"/>
        <end position="571"/>
    </location>
</feature>
<feature type="compositionally biased region" description="Polar residues" evidence="1">
    <location>
        <begin position="550"/>
        <end position="568"/>
    </location>
</feature>
<gene>
    <name evidence="2" type="ORF">VN97_g12264</name>
</gene>
<protein>
    <submittedName>
        <fullName evidence="2">Uncharacterized protein</fullName>
    </submittedName>
</protein>
<evidence type="ECO:0000256" key="1">
    <source>
        <dbReference type="SAM" id="MobiDB-lite"/>
    </source>
</evidence>
<reference evidence="2" key="2">
    <citation type="journal article" date="2016" name="Fungal Biol.">
        <title>Ochratoxin A production by Penicillium thymicola.</title>
        <authorList>
            <person name="Nguyen H.D.T."/>
            <person name="McMullin D.R."/>
            <person name="Ponomareva E."/>
            <person name="Riley R."/>
            <person name="Pomraning K.R."/>
            <person name="Baker S.E."/>
            <person name="Seifert K.A."/>
        </authorList>
    </citation>
    <scope>NUCLEOTIDE SEQUENCE</scope>
    <source>
        <strain evidence="2">DAOM 180753</strain>
    </source>
</reference>
<dbReference type="EMBL" id="LACB01000858">
    <property type="protein sequence ID" value="KAJ9481228.1"/>
    <property type="molecule type" value="Genomic_DNA"/>
</dbReference>
<proteinExistence type="predicted"/>
<reference evidence="2" key="1">
    <citation type="submission" date="2015-06" db="EMBL/GenBank/DDBJ databases">
        <authorList>
            <person name="Nguyen H."/>
        </authorList>
    </citation>
    <scope>NUCLEOTIDE SEQUENCE</scope>
    <source>
        <strain evidence="2">DAOM 180753</strain>
    </source>
</reference>
<comment type="caution">
    <text evidence="2">The sequence shown here is derived from an EMBL/GenBank/DDBJ whole genome shotgun (WGS) entry which is preliminary data.</text>
</comment>
<dbReference type="Pfam" id="PF12520">
    <property type="entry name" value="DUF3723"/>
    <property type="match status" value="1"/>
</dbReference>
<evidence type="ECO:0000313" key="3">
    <source>
        <dbReference type="Proteomes" id="UP001227192"/>
    </source>
</evidence>
<name>A0AAI9X2M2_PENTH</name>
<organism evidence="2 3">
    <name type="scientific">Penicillium thymicola</name>
    <dbReference type="NCBI Taxonomy" id="293382"/>
    <lineage>
        <taxon>Eukaryota</taxon>
        <taxon>Fungi</taxon>
        <taxon>Dikarya</taxon>
        <taxon>Ascomycota</taxon>
        <taxon>Pezizomycotina</taxon>
        <taxon>Eurotiomycetes</taxon>
        <taxon>Eurotiomycetidae</taxon>
        <taxon>Eurotiales</taxon>
        <taxon>Aspergillaceae</taxon>
        <taxon>Penicillium</taxon>
    </lineage>
</organism>